<sequence length="250" mass="28046">MDKLKTGWFSELTDLLPGRSFSMEVEQVLHKEQSEYQEILILKTKSHGIVLVLDGMIQCTEFDEYSYQEMITFLPLLLHPAPRRVLIVGGGDGGVAREVAKFAAVELIDLVEIDKRVIELSKQYLPFMAKGFDSPKVNVHVADGFKFMEEHIQYYDVIITDSSDPIGPAVSLFQRSYFELMKRALRSGGIVCSQADTFWGHLKNVTSMYNHCKKVFGKAAYATSYVSTYPAGQIGFVLGSLDKVTLLLSV</sequence>
<comment type="caution">
    <text evidence="6">The sequence shown here is derived from an EMBL/GenBank/DDBJ whole genome shotgun (WGS) entry which is preliminary data.</text>
</comment>
<dbReference type="InterPro" id="IPR029063">
    <property type="entry name" value="SAM-dependent_MTases_sf"/>
</dbReference>
<dbReference type="Proteomes" id="UP000478052">
    <property type="component" value="Unassembled WGS sequence"/>
</dbReference>
<dbReference type="AlphaFoldDB" id="A0A6G0W014"/>
<evidence type="ECO:0000256" key="4">
    <source>
        <dbReference type="RuleBase" id="RU003836"/>
    </source>
</evidence>
<accession>A0A6G0W014</accession>
<dbReference type="PROSITE" id="PS51006">
    <property type="entry name" value="PABS_2"/>
    <property type="match status" value="1"/>
</dbReference>
<dbReference type="Pfam" id="PF17284">
    <property type="entry name" value="Spermine_synt_N"/>
    <property type="match status" value="1"/>
</dbReference>
<dbReference type="OrthoDB" id="38125at2759"/>
<dbReference type="Gene3D" id="2.30.140.10">
    <property type="entry name" value="Spermidine synthase, tetramerisation domain"/>
    <property type="match status" value="1"/>
</dbReference>
<dbReference type="NCBIfam" id="NF002010">
    <property type="entry name" value="PRK00811.1"/>
    <property type="match status" value="1"/>
</dbReference>
<dbReference type="NCBIfam" id="TIGR00417">
    <property type="entry name" value="speE"/>
    <property type="match status" value="1"/>
</dbReference>
<evidence type="ECO:0000256" key="2">
    <source>
        <dbReference type="ARBA" id="ARBA00022679"/>
    </source>
</evidence>
<dbReference type="FunFam" id="3.40.50.150:FF:000013">
    <property type="entry name" value="Spermidine synthase"/>
    <property type="match status" value="1"/>
</dbReference>
<dbReference type="InterPro" id="IPR001045">
    <property type="entry name" value="Spermi_synthase"/>
</dbReference>
<evidence type="ECO:0000256" key="3">
    <source>
        <dbReference type="PROSITE-ProRule" id="PRU00354"/>
    </source>
</evidence>
<dbReference type="PROSITE" id="PS01330">
    <property type="entry name" value="PABS_1"/>
    <property type="match status" value="1"/>
</dbReference>
<feature type="domain" description="PABS" evidence="5">
    <location>
        <begin position="6"/>
        <end position="241"/>
    </location>
</feature>
<keyword evidence="7" id="KW-1185">Reference proteome</keyword>
<protein>
    <submittedName>
        <fullName evidence="6">Spermidine synthase-like</fullName>
    </submittedName>
</protein>
<dbReference type="EMBL" id="VUJU01010022">
    <property type="protein sequence ID" value="KAF0716276.1"/>
    <property type="molecule type" value="Genomic_DNA"/>
</dbReference>
<dbReference type="PANTHER" id="PTHR11558">
    <property type="entry name" value="SPERMIDINE/SPERMINE SYNTHASE"/>
    <property type="match status" value="1"/>
</dbReference>
<dbReference type="Pfam" id="PF01564">
    <property type="entry name" value="Spermine_synth"/>
    <property type="match status" value="1"/>
</dbReference>
<dbReference type="GO" id="GO:0005829">
    <property type="term" value="C:cytosol"/>
    <property type="evidence" value="ECO:0007669"/>
    <property type="project" value="TreeGrafter"/>
</dbReference>
<feature type="active site" description="Proton acceptor" evidence="3">
    <location>
        <position position="161"/>
    </location>
</feature>
<dbReference type="GO" id="GO:0008295">
    <property type="term" value="P:spermidine biosynthetic process"/>
    <property type="evidence" value="ECO:0007669"/>
    <property type="project" value="TreeGrafter"/>
</dbReference>
<dbReference type="InterPro" id="IPR035246">
    <property type="entry name" value="Spermidine_synt_N"/>
</dbReference>
<organism evidence="6 7">
    <name type="scientific">Aphis craccivora</name>
    <name type="common">Cowpea aphid</name>
    <dbReference type="NCBI Taxonomy" id="307492"/>
    <lineage>
        <taxon>Eukaryota</taxon>
        <taxon>Metazoa</taxon>
        <taxon>Ecdysozoa</taxon>
        <taxon>Arthropoda</taxon>
        <taxon>Hexapoda</taxon>
        <taxon>Insecta</taxon>
        <taxon>Pterygota</taxon>
        <taxon>Neoptera</taxon>
        <taxon>Paraneoptera</taxon>
        <taxon>Hemiptera</taxon>
        <taxon>Sternorrhyncha</taxon>
        <taxon>Aphidomorpha</taxon>
        <taxon>Aphidoidea</taxon>
        <taxon>Aphididae</taxon>
        <taxon>Aphidini</taxon>
        <taxon>Aphis</taxon>
        <taxon>Aphis</taxon>
    </lineage>
</organism>
<evidence type="ECO:0000313" key="7">
    <source>
        <dbReference type="Proteomes" id="UP000478052"/>
    </source>
</evidence>
<evidence type="ECO:0000256" key="1">
    <source>
        <dbReference type="ARBA" id="ARBA00007867"/>
    </source>
</evidence>
<dbReference type="InterPro" id="IPR037163">
    <property type="entry name" value="Spermidine_synt_N_sf"/>
</dbReference>
<dbReference type="HAMAP" id="MF_00198">
    <property type="entry name" value="Spermidine_synth"/>
    <property type="match status" value="1"/>
</dbReference>
<dbReference type="CDD" id="cd02440">
    <property type="entry name" value="AdoMet_MTases"/>
    <property type="match status" value="1"/>
</dbReference>
<dbReference type="PANTHER" id="PTHR11558:SF11">
    <property type="entry name" value="SPERMIDINE SYNTHASE"/>
    <property type="match status" value="1"/>
</dbReference>
<keyword evidence="3" id="KW-0620">Polyamine biosynthesis</keyword>
<dbReference type="GO" id="GO:0004766">
    <property type="term" value="F:spermidine synthase activity"/>
    <property type="evidence" value="ECO:0007669"/>
    <property type="project" value="TreeGrafter"/>
</dbReference>
<reference evidence="6 7" key="1">
    <citation type="submission" date="2019-08" db="EMBL/GenBank/DDBJ databases">
        <title>Whole genome of Aphis craccivora.</title>
        <authorList>
            <person name="Voronova N.V."/>
            <person name="Shulinski R.S."/>
            <person name="Bandarenka Y.V."/>
            <person name="Zhorov D.G."/>
            <person name="Warner D."/>
        </authorList>
    </citation>
    <scope>NUCLEOTIDE SEQUENCE [LARGE SCALE GENOMIC DNA]</scope>
    <source>
        <strain evidence="6">180601</strain>
        <tissue evidence="6">Whole Body</tissue>
    </source>
</reference>
<gene>
    <name evidence="6" type="ORF">FWK35_00033753</name>
</gene>
<evidence type="ECO:0000259" key="5">
    <source>
        <dbReference type="PROSITE" id="PS51006"/>
    </source>
</evidence>
<dbReference type="SUPFAM" id="SSF53335">
    <property type="entry name" value="S-adenosyl-L-methionine-dependent methyltransferases"/>
    <property type="match status" value="1"/>
</dbReference>
<name>A0A6G0W014_APHCR</name>
<dbReference type="InterPro" id="IPR030373">
    <property type="entry name" value="PABS_CS"/>
</dbReference>
<comment type="similarity">
    <text evidence="1 4">Belongs to the spermidine/spermine synthase family.</text>
</comment>
<dbReference type="InterPro" id="IPR030374">
    <property type="entry name" value="PABS"/>
</dbReference>
<keyword evidence="2 3" id="KW-0808">Transferase</keyword>
<dbReference type="Gene3D" id="3.40.50.150">
    <property type="entry name" value="Vaccinia Virus protein VP39"/>
    <property type="match status" value="1"/>
</dbReference>
<evidence type="ECO:0000313" key="6">
    <source>
        <dbReference type="EMBL" id="KAF0716276.1"/>
    </source>
</evidence>
<proteinExistence type="inferred from homology"/>